<feature type="transmembrane region" description="Helical" evidence="6">
    <location>
        <begin position="393"/>
        <end position="413"/>
    </location>
</feature>
<dbReference type="InterPro" id="IPR017938">
    <property type="entry name" value="Riboflavin_synthase-like_b-brl"/>
</dbReference>
<evidence type="ECO:0000256" key="3">
    <source>
        <dbReference type="ARBA" id="ARBA00022989"/>
    </source>
</evidence>
<dbReference type="GO" id="GO:0016175">
    <property type="term" value="F:superoxide-generating NAD(P)H oxidase activity"/>
    <property type="evidence" value="ECO:0007669"/>
    <property type="project" value="TreeGrafter"/>
</dbReference>
<dbReference type="OrthoDB" id="167398at2759"/>
<evidence type="ECO:0000256" key="4">
    <source>
        <dbReference type="ARBA" id="ARBA00023002"/>
    </source>
</evidence>
<dbReference type="EMBL" id="GG738894">
    <property type="protein sequence ID" value="EFC40130.1"/>
    <property type="molecule type" value="Genomic_DNA"/>
</dbReference>
<dbReference type="PANTHER" id="PTHR11972:SF69">
    <property type="entry name" value="FERRIC REDUCTION OXIDASE 6-RELATED"/>
    <property type="match status" value="1"/>
</dbReference>
<dbReference type="InParanoid" id="D2VSJ1"/>
<dbReference type="STRING" id="5762.D2VSJ1"/>
<dbReference type="InterPro" id="IPR005018">
    <property type="entry name" value="DOMON_domain"/>
</dbReference>
<dbReference type="eggNOG" id="KOG0039">
    <property type="taxonomic scope" value="Eukaryota"/>
</dbReference>
<dbReference type="SMART" id="SM00664">
    <property type="entry name" value="DoH"/>
    <property type="match status" value="1"/>
</dbReference>
<keyword evidence="10" id="KW-1185">Reference proteome</keyword>
<dbReference type="Pfam" id="PF08030">
    <property type="entry name" value="NAD_binding_6"/>
    <property type="match status" value="1"/>
</dbReference>
<dbReference type="PANTHER" id="PTHR11972">
    <property type="entry name" value="NADPH OXIDASE"/>
    <property type="match status" value="1"/>
</dbReference>
<accession>D2VSJ1</accession>
<reference evidence="9 10" key="1">
    <citation type="journal article" date="2010" name="Cell">
        <title>The genome of Naegleria gruberi illuminates early eukaryotic versatility.</title>
        <authorList>
            <person name="Fritz-Laylin L.K."/>
            <person name="Prochnik S.E."/>
            <person name="Ginger M.L."/>
            <person name="Dacks J.B."/>
            <person name="Carpenter M.L."/>
            <person name="Field M.C."/>
            <person name="Kuo A."/>
            <person name="Paredez A."/>
            <person name="Chapman J."/>
            <person name="Pham J."/>
            <person name="Shu S."/>
            <person name="Neupane R."/>
            <person name="Cipriano M."/>
            <person name="Mancuso J."/>
            <person name="Tu H."/>
            <person name="Salamov A."/>
            <person name="Lindquist E."/>
            <person name="Shapiro H."/>
            <person name="Lucas S."/>
            <person name="Grigoriev I.V."/>
            <person name="Cande W.Z."/>
            <person name="Fulton C."/>
            <person name="Rokhsar D.S."/>
            <person name="Dawson S.C."/>
        </authorList>
    </citation>
    <scope>NUCLEOTIDE SEQUENCE [LARGE SCALE GENOMIC DNA]</scope>
    <source>
        <strain evidence="9 10">NEG-M</strain>
    </source>
</reference>
<feature type="transmembrane region" description="Helical" evidence="6">
    <location>
        <begin position="229"/>
        <end position="248"/>
    </location>
</feature>
<dbReference type="FunCoup" id="D2VSJ1">
    <property type="interactions" value="177"/>
</dbReference>
<protein>
    <submittedName>
        <fullName evidence="9">Predicted protein</fullName>
    </submittedName>
</protein>
<dbReference type="InterPro" id="IPR013121">
    <property type="entry name" value="Fe_red_NAD-bd_6"/>
</dbReference>
<feature type="transmembrane region" description="Helical" evidence="6">
    <location>
        <begin position="166"/>
        <end position="188"/>
    </location>
</feature>
<feature type="transmembrane region" description="Helical" evidence="6">
    <location>
        <begin position="297"/>
        <end position="318"/>
    </location>
</feature>
<dbReference type="SUPFAM" id="SSF52343">
    <property type="entry name" value="Ferredoxin reductase-like, C-terminal NADP-linked domain"/>
    <property type="match status" value="1"/>
</dbReference>
<gene>
    <name evidence="9" type="ORF">NAEGRDRAFT_51918</name>
</gene>
<dbReference type="SFLD" id="SFLDG01168">
    <property type="entry name" value="Ferric_reductase_subgroup_(FRE"/>
    <property type="match status" value="1"/>
</dbReference>
<dbReference type="Pfam" id="PF01794">
    <property type="entry name" value="Ferric_reduct"/>
    <property type="match status" value="1"/>
</dbReference>
<dbReference type="Pfam" id="PF03351">
    <property type="entry name" value="DOMON"/>
    <property type="match status" value="1"/>
</dbReference>
<name>D2VSJ1_NAEGR</name>
<keyword evidence="2 6" id="KW-0812">Transmembrane</keyword>
<evidence type="ECO:0000256" key="1">
    <source>
        <dbReference type="ARBA" id="ARBA00004141"/>
    </source>
</evidence>
<keyword evidence="5 6" id="KW-0472">Membrane</keyword>
<feature type="transmembrane region" description="Helical" evidence="6">
    <location>
        <begin position="334"/>
        <end position="353"/>
    </location>
</feature>
<dbReference type="CDD" id="cd09631">
    <property type="entry name" value="DOMON_DOH"/>
    <property type="match status" value="1"/>
</dbReference>
<evidence type="ECO:0000313" key="10">
    <source>
        <dbReference type="Proteomes" id="UP000006671"/>
    </source>
</evidence>
<dbReference type="PROSITE" id="PS51384">
    <property type="entry name" value="FAD_FR"/>
    <property type="match status" value="1"/>
</dbReference>
<feature type="domain" description="FAD-binding FR-type" evidence="8">
    <location>
        <begin position="411"/>
        <end position="525"/>
    </location>
</feature>
<dbReference type="GeneID" id="8854576"/>
<dbReference type="KEGG" id="ngr:NAEGRDRAFT_51918"/>
<evidence type="ECO:0000313" key="9">
    <source>
        <dbReference type="EMBL" id="EFC40130.1"/>
    </source>
</evidence>
<dbReference type="Proteomes" id="UP000006671">
    <property type="component" value="Unassembled WGS sequence"/>
</dbReference>
<dbReference type="CDD" id="cd06186">
    <property type="entry name" value="NOX_Duox_like_FAD_NADP"/>
    <property type="match status" value="1"/>
</dbReference>
<feature type="domain" description="DOMON" evidence="7">
    <location>
        <begin position="1"/>
        <end position="129"/>
    </location>
</feature>
<dbReference type="AlphaFoldDB" id="D2VSJ1"/>
<dbReference type="SUPFAM" id="SSF63380">
    <property type="entry name" value="Riboflavin synthase domain-like"/>
    <property type="match status" value="1"/>
</dbReference>
<dbReference type="InterPro" id="IPR045266">
    <property type="entry name" value="DOH_DOMON"/>
</dbReference>
<feature type="transmembrane region" description="Helical" evidence="6">
    <location>
        <begin position="260"/>
        <end position="285"/>
    </location>
</feature>
<dbReference type="InterPro" id="IPR013130">
    <property type="entry name" value="Fe3_Rdtase_TM_dom"/>
</dbReference>
<dbReference type="InterPro" id="IPR017927">
    <property type="entry name" value="FAD-bd_FR_type"/>
</dbReference>
<sequence length="674" mass="75961">MNIYWKFHNKVTGLLQDDDLIEIAIVAKTKGWLAIGLDFNKTGMTQADCYIGFYDQTNSRPVLYDFWLPGKSIPKNDSLFLGQDDILQLTGSLKDGTTTLKFLRKIDTGDIHADHPIRNRTIGVSYAFNINTIDVTQKHTTHGDFFINFVTQKGALNLAPAPLIQFHIIATASVAILMAAIGLSYTFISMKEKNRVISLVFHTKFTGLIKNPILGSIFNPILELTIGEITLILFHLMLTAVWFCFGFFNSTSANVGKGFAYAIIINLTATILPITRYSAFVFVFGISFERAVKYHKWVARLTLLIATIHGILMTVHLADNGSLGNILTASANDYILFGLIAWIAMVIMTIFALEPIRRKFWELFKVIHIILAPVVLVMSSIHAKGWERTLPVLGIAMGLLVIDHLLRIIFGYIMPTKVIKMEYEEKTGITTMVFEKPTISMWYMESLGMGKFVYVYIPGVSFFQSHPFTISSYSKLDSSIEFTCHVKNLGRGWTKKLADFAMKRKYSAASIFARVEGPYGKLSVDLNTYSTVVLIAGGIGVTPINAIYNEITSNKVNASKQNIYVLWTMKDEHMIQLFPNLTQPSSQVKQSFYITGENHKQVNESDTSYQYHYNMRPNFGKFFHMVSETVGSDNSVAVVVCGPTQMNVDVYNAARRVGREERVNFHVHRETFEL</sequence>
<dbReference type="RefSeq" id="XP_002672874.1">
    <property type="nucleotide sequence ID" value="XM_002672828.1"/>
</dbReference>
<dbReference type="GO" id="GO:0005886">
    <property type="term" value="C:plasma membrane"/>
    <property type="evidence" value="ECO:0007669"/>
    <property type="project" value="TreeGrafter"/>
</dbReference>
<evidence type="ECO:0000259" key="8">
    <source>
        <dbReference type="PROSITE" id="PS51384"/>
    </source>
</evidence>
<dbReference type="VEuPathDB" id="AmoebaDB:NAEGRDRAFT_51918"/>
<feature type="transmembrane region" description="Helical" evidence="6">
    <location>
        <begin position="360"/>
        <end position="381"/>
    </location>
</feature>
<keyword evidence="4" id="KW-0560">Oxidoreductase</keyword>
<organism evidence="10">
    <name type="scientific">Naegleria gruberi</name>
    <name type="common">Amoeba</name>
    <dbReference type="NCBI Taxonomy" id="5762"/>
    <lineage>
        <taxon>Eukaryota</taxon>
        <taxon>Discoba</taxon>
        <taxon>Heterolobosea</taxon>
        <taxon>Tetramitia</taxon>
        <taxon>Eutetramitia</taxon>
        <taxon>Vahlkampfiidae</taxon>
        <taxon>Naegleria</taxon>
    </lineage>
</organism>
<dbReference type="PROSITE" id="PS50836">
    <property type="entry name" value="DOMON"/>
    <property type="match status" value="1"/>
</dbReference>
<comment type="subcellular location">
    <subcellularLocation>
        <location evidence="1">Membrane</location>
        <topology evidence="1">Multi-pass membrane protein</topology>
    </subcellularLocation>
</comment>
<dbReference type="InterPro" id="IPR039261">
    <property type="entry name" value="FNR_nucleotide-bd"/>
</dbReference>
<evidence type="ECO:0000256" key="6">
    <source>
        <dbReference type="SAM" id="Phobius"/>
    </source>
</evidence>
<keyword evidence="3 6" id="KW-1133">Transmembrane helix</keyword>
<evidence type="ECO:0000259" key="7">
    <source>
        <dbReference type="PROSITE" id="PS50836"/>
    </source>
</evidence>
<dbReference type="Gene3D" id="3.40.50.80">
    <property type="entry name" value="Nucleotide-binding domain of ferredoxin-NADP reductase (FNR) module"/>
    <property type="match status" value="1"/>
</dbReference>
<dbReference type="InterPro" id="IPR050369">
    <property type="entry name" value="RBOH/FRE"/>
</dbReference>
<dbReference type="SFLD" id="SFLDS00052">
    <property type="entry name" value="Ferric_Reductase_Domain"/>
    <property type="match status" value="1"/>
</dbReference>
<evidence type="ECO:0000256" key="2">
    <source>
        <dbReference type="ARBA" id="ARBA00022692"/>
    </source>
</evidence>
<dbReference type="Pfam" id="PF08022">
    <property type="entry name" value="FAD_binding_8"/>
    <property type="match status" value="1"/>
</dbReference>
<dbReference type="InterPro" id="IPR013112">
    <property type="entry name" value="FAD-bd_8"/>
</dbReference>
<proteinExistence type="predicted"/>
<evidence type="ECO:0000256" key="5">
    <source>
        <dbReference type="ARBA" id="ARBA00023136"/>
    </source>
</evidence>